<feature type="domain" description="TRUD" evidence="5">
    <location>
        <begin position="346"/>
        <end position="590"/>
    </location>
</feature>
<dbReference type="RefSeq" id="XP_001646189.1">
    <property type="nucleotide sequence ID" value="XM_001646139.1"/>
</dbReference>
<dbReference type="InterPro" id="IPR011760">
    <property type="entry name" value="PsdUridine_synth_TruD_insert"/>
</dbReference>
<dbReference type="GO" id="GO:0031429">
    <property type="term" value="C:box H/ACA snoRNP complex"/>
    <property type="evidence" value="ECO:0007669"/>
    <property type="project" value="EnsemblFungi"/>
</dbReference>
<dbReference type="InterPro" id="IPR001656">
    <property type="entry name" value="PsdUridine_synth_TruD"/>
</dbReference>
<dbReference type="InterPro" id="IPR020119">
    <property type="entry name" value="PsdUridine_synth_TruD_CS"/>
</dbReference>
<dbReference type="GO" id="GO:0031120">
    <property type="term" value="P:snRNA pseudouridine synthesis"/>
    <property type="evidence" value="ECO:0007669"/>
    <property type="project" value="EnsemblFungi"/>
</dbReference>
<organism evidence="7">
    <name type="scientific">Vanderwaltozyma polyspora (strain ATCC 22028 / DSM 70294 / BCRC 21397 / CBS 2163 / NBRC 10782 / NRRL Y-8283 / UCD 57-17)</name>
    <name type="common">Kluyveromyces polysporus</name>
    <dbReference type="NCBI Taxonomy" id="436907"/>
    <lineage>
        <taxon>Eukaryota</taxon>
        <taxon>Fungi</taxon>
        <taxon>Dikarya</taxon>
        <taxon>Ascomycota</taxon>
        <taxon>Saccharomycotina</taxon>
        <taxon>Saccharomycetes</taxon>
        <taxon>Saccharomycetales</taxon>
        <taxon>Saccharomycetaceae</taxon>
        <taxon>Vanderwaltozyma</taxon>
    </lineage>
</organism>
<dbReference type="OMA" id="WINYFGH"/>
<feature type="compositionally biased region" description="Basic and acidic residues" evidence="4">
    <location>
        <begin position="1"/>
        <end position="13"/>
    </location>
</feature>
<keyword evidence="3" id="KW-0413">Isomerase</keyword>
<dbReference type="NCBIfam" id="TIGR00094">
    <property type="entry name" value="tRNA_TruD_broad"/>
    <property type="match status" value="1"/>
</dbReference>
<evidence type="ECO:0000256" key="2">
    <source>
        <dbReference type="ARBA" id="ARBA00022694"/>
    </source>
</evidence>
<evidence type="ECO:0000256" key="4">
    <source>
        <dbReference type="SAM" id="MobiDB-lite"/>
    </source>
</evidence>
<dbReference type="InterPro" id="IPR020103">
    <property type="entry name" value="PsdUridine_synth_cat_dom_sf"/>
</dbReference>
<dbReference type="KEGG" id="vpo:Kpol_1013p2"/>
<dbReference type="Gene3D" id="3.30.2350.20">
    <property type="entry name" value="TruD, catalytic domain"/>
    <property type="match status" value="2"/>
</dbReference>
<dbReference type="AlphaFoldDB" id="A7TH50"/>
<dbReference type="FunCoup" id="A7TH50">
    <property type="interactions" value="1226"/>
</dbReference>
<sequence length="683" mass="77941">MSELTVGDKRPQEEDNNVSDSAVVTKRAKPDGGVNGEKIESEAGLREPDVGITLYLSPEIPGFTGQIKQRYTDFLVNEITKDDEVVHLTDKGFNMPKKPQKTAEEKQKEHEEEIAKRNEFVVEPELRKQLVDILGEDDVVKIEEVFKTAQKMETVKSFDDKSERTNIHILLRKAFNNELESVTTDENTFKIARNNKKSRVNKQLLAEQTKDANGIENWGYGPAKEFIHFTLHKENKDTMQAVNIICKLLRMPTRIIRYAGTKDRRGVTAQRLSITNISIDRLNALNRTLKGMIIGGYKFDDKSLNLGDLNGNEFTITVRDVDLKDSNGIPLSKILESSCESLKTNGFINYFGMQRFGTFSISTHEIGKELLLENWKKAANLILSDQTNVLPKSKEARKYWEETKDAEGTLKLMPRDCMAENAILYALSSQKKEEDNDYSDNAYYLAIMKIPRNLRTMYVHAYQSFIWNSVASKRIELFGLKPVEGDLVIDGSSRAESKLEDEEVDFDEDLCEAQYIRARPITKEEISANKFKMTDVVLPTPGFDVVYPQNEELSRIYVDLMAKDGMNPNEMKRRVRDFSLAGSYRNVVQVPEGLEYKIVKYSDATQQLVNTDLEMLNSKRAKDNGQKYMKDKLERYVPEKSGDKTAVIIKFKLGVSAYATMALRELMKLETSRRGDMCNVTVE</sequence>
<dbReference type="GO" id="GO:0009982">
    <property type="term" value="F:pseudouridine synthase activity"/>
    <property type="evidence" value="ECO:0007669"/>
    <property type="project" value="EnsemblFungi"/>
</dbReference>
<proteinExistence type="inferred from homology"/>
<dbReference type="HOGENOM" id="CLU_005281_0_2_1"/>
<dbReference type="EMBL" id="DS480390">
    <property type="protein sequence ID" value="EDO18331.1"/>
    <property type="molecule type" value="Genomic_DNA"/>
</dbReference>
<accession>A7TH50</accession>
<dbReference type="Proteomes" id="UP000000267">
    <property type="component" value="Unassembled WGS sequence"/>
</dbReference>
<keyword evidence="2" id="KW-0819">tRNA processing</keyword>
<comment type="similarity">
    <text evidence="1">Belongs to the pseudouridine synthase TruD family.</text>
</comment>
<dbReference type="GO" id="GO:0000455">
    <property type="term" value="P:enzyme-directed rRNA pseudouridine synthesis"/>
    <property type="evidence" value="ECO:0007669"/>
    <property type="project" value="EnsemblFungi"/>
</dbReference>
<dbReference type="InterPro" id="IPR042214">
    <property type="entry name" value="TruD_catalytic"/>
</dbReference>
<evidence type="ECO:0000313" key="6">
    <source>
        <dbReference type="EMBL" id="EDO18331.1"/>
    </source>
</evidence>
<dbReference type="PROSITE" id="PS50984">
    <property type="entry name" value="TRUD"/>
    <property type="match status" value="1"/>
</dbReference>
<evidence type="ECO:0000313" key="7">
    <source>
        <dbReference type="Proteomes" id="UP000000267"/>
    </source>
</evidence>
<dbReference type="GO" id="GO:0005737">
    <property type="term" value="C:cytoplasm"/>
    <property type="evidence" value="ECO:0007669"/>
    <property type="project" value="EnsemblFungi"/>
</dbReference>
<dbReference type="OrthoDB" id="447290at2759"/>
<reference evidence="6 7" key="1">
    <citation type="journal article" date="2007" name="Proc. Natl. Acad. Sci. U.S.A.">
        <title>Independent sorting-out of thousands of duplicated gene pairs in two yeast species descended from a whole-genome duplication.</title>
        <authorList>
            <person name="Scannell D.R."/>
            <person name="Frank A.C."/>
            <person name="Conant G.C."/>
            <person name="Byrne K.P."/>
            <person name="Woolfit M."/>
            <person name="Wolfe K.H."/>
        </authorList>
    </citation>
    <scope>NUCLEOTIDE SEQUENCE [LARGE SCALE GENOMIC DNA]</scope>
    <source>
        <strain evidence="7">ATCC 22028 / DSM 70294 / BCRC 21397 / CBS 2163 / NBRC 10782 / NRRL Y-8283 / UCD 57-17</strain>
    </source>
</reference>
<dbReference type="SUPFAM" id="SSF55120">
    <property type="entry name" value="Pseudouridine synthase"/>
    <property type="match status" value="1"/>
</dbReference>
<dbReference type="GO" id="GO:0003723">
    <property type="term" value="F:RNA binding"/>
    <property type="evidence" value="ECO:0007669"/>
    <property type="project" value="InterPro"/>
</dbReference>
<dbReference type="CDD" id="cd02576">
    <property type="entry name" value="PseudoU_synth_ScPUS7"/>
    <property type="match status" value="1"/>
</dbReference>
<dbReference type="GO" id="GO:1990481">
    <property type="term" value="P:mRNA pseudouridine synthesis"/>
    <property type="evidence" value="ECO:0007669"/>
    <property type="project" value="EnsemblFungi"/>
</dbReference>
<keyword evidence="7" id="KW-1185">Reference proteome</keyword>
<dbReference type="FunFam" id="3.30.2350.20:FF:000011">
    <property type="entry name" value="Pseudouridine synthase"/>
    <property type="match status" value="1"/>
</dbReference>
<dbReference type="PANTHER" id="PTHR13326">
    <property type="entry name" value="TRNA PSEUDOURIDINE SYNTHASE D"/>
    <property type="match status" value="1"/>
</dbReference>
<protein>
    <recommendedName>
        <fullName evidence="5">TRUD domain-containing protein</fullName>
    </recommendedName>
</protein>
<evidence type="ECO:0000259" key="5">
    <source>
        <dbReference type="PROSITE" id="PS50984"/>
    </source>
</evidence>
<dbReference type="GO" id="GO:0031119">
    <property type="term" value="P:tRNA pseudouridine synthesis"/>
    <property type="evidence" value="ECO:0007669"/>
    <property type="project" value="EnsemblFungi"/>
</dbReference>
<dbReference type="InParanoid" id="A7TH50"/>
<dbReference type="eggNOG" id="KOG2339">
    <property type="taxonomic scope" value="Eukaryota"/>
</dbReference>
<evidence type="ECO:0000256" key="3">
    <source>
        <dbReference type="ARBA" id="ARBA00023235"/>
    </source>
</evidence>
<feature type="region of interest" description="Disordered" evidence="4">
    <location>
        <begin position="1"/>
        <end position="38"/>
    </location>
</feature>
<dbReference type="STRING" id="436907.A7TH50"/>
<dbReference type="GeneID" id="5546617"/>
<dbReference type="PhylomeDB" id="A7TH50"/>
<dbReference type="PANTHER" id="PTHR13326:SF21">
    <property type="entry name" value="PSEUDOURIDYLATE SYNTHASE PUS7L"/>
    <property type="match status" value="1"/>
</dbReference>
<evidence type="ECO:0000256" key="1">
    <source>
        <dbReference type="ARBA" id="ARBA00007953"/>
    </source>
</evidence>
<dbReference type="PIRSF" id="PIRSF037016">
    <property type="entry name" value="Pseudouridin_synth_euk_prd"/>
    <property type="match status" value="1"/>
</dbReference>
<gene>
    <name evidence="6" type="ORF">Kpol_1013p2</name>
</gene>
<dbReference type="Pfam" id="PF01142">
    <property type="entry name" value="TruD"/>
    <property type="match status" value="1"/>
</dbReference>
<dbReference type="PROSITE" id="PS01268">
    <property type="entry name" value="UPF0024"/>
    <property type="match status" value="1"/>
</dbReference>
<name>A7TH50_VANPO</name>